<gene>
    <name evidence="3" type="primary">LOC109703762</name>
</gene>
<feature type="non-terminal residue" evidence="3">
    <location>
        <position position="1"/>
    </location>
</feature>
<accession>A0A6P5EA67</accession>
<evidence type="ECO:0000256" key="1">
    <source>
        <dbReference type="SAM" id="MobiDB-lite"/>
    </source>
</evidence>
<sequence length="179" mass="17648">TAQNKLAGQGSWDPAAGGSAAGAPAAGRCGRWGKVATHTKCRQEAAERASGDALARTGGGRPGHGFSDDSDLGGTPINGEGPPGSQGGEGRRRATAAGARGSGVAAGARLSLTIAEAVPKACGSGGDRAGRKRRYRRAARVVTSATLSGGGAEVGLRAQLGPSSPREPVGRLRRGSSAR</sequence>
<evidence type="ECO:0000313" key="2">
    <source>
        <dbReference type="Proteomes" id="UP000515123"/>
    </source>
</evidence>
<feature type="compositionally biased region" description="Low complexity" evidence="1">
    <location>
        <begin position="10"/>
        <end position="33"/>
    </location>
</feature>
<proteinExistence type="predicted"/>
<evidence type="ECO:0000313" key="3">
    <source>
        <dbReference type="RefSeq" id="XP_020080066.1"/>
    </source>
</evidence>
<reference evidence="3" key="2">
    <citation type="submission" date="2025-08" db="UniProtKB">
        <authorList>
            <consortium name="RefSeq"/>
        </authorList>
    </citation>
    <scope>IDENTIFICATION</scope>
    <source>
        <tissue evidence="3">Leaf</tissue>
    </source>
</reference>
<protein>
    <submittedName>
        <fullName evidence="3">Uncharacterized protein LOC109703762</fullName>
    </submittedName>
</protein>
<feature type="compositionally biased region" description="Basic and acidic residues" evidence="1">
    <location>
        <begin position="41"/>
        <end position="50"/>
    </location>
</feature>
<feature type="region of interest" description="Disordered" evidence="1">
    <location>
        <begin position="148"/>
        <end position="179"/>
    </location>
</feature>
<reference evidence="2" key="1">
    <citation type="journal article" date="2015" name="Nat. Genet.">
        <title>The pineapple genome and the evolution of CAM photosynthesis.</title>
        <authorList>
            <person name="Ming R."/>
            <person name="VanBuren R."/>
            <person name="Wai C.M."/>
            <person name="Tang H."/>
            <person name="Schatz M.C."/>
            <person name="Bowers J.E."/>
            <person name="Lyons E."/>
            <person name="Wang M.L."/>
            <person name="Chen J."/>
            <person name="Biggers E."/>
            <person name="Zhang J."/>
            <person name="Huang L."/>
            <person name="Zhang L."/>
            <person name="Miao W."/>
            <person name="Zhang J."/>
            <person name="Ye Z."/>
            <person name="Miao C."/>
            <person name="Lin Z."/>
            <person name="Wang H."/>
            <person name="Zhou H."/>
            <person name="Yim W.C."/>
            <person name="Priest H.D."/>
            <person name="Zheng C."/>
            <person name="Woodhouse M."/>
            <person name="Edger P.P."/>
            <person name="Guyot R."/>
            <person name="Guo H.B."/>
            <person name="Guo H."/>
            <person name="Zheng G."/>
            <person name="Singh R."/>
            <person name="Sharma A."/>
            <person name="Min X."/>
            <person name="Zheng Y."/>
            <person name="Lee H."/>
            <person name="Gurtowski J."/>
            <person name="Sedlazeck F.J."/>
            <person name="Harkess A."/>
            <person name="McKain M.R."/>
            <person name="Liao Z."/>
            <person name="Fang J."/>
            <person name="Liu J."/>
            <person name="Zhang X."/>
            <person name="Zhang Q."/>
            <person name="Hu W."/>
            <person name="Qin Y."/>
            <person name="Wang K."/>
            <person name="Chen L.Y."/>
            <person name="Shirley N."/>
            <person name="Lin Y.R."/>
            <person name="Liu L.Y."/>
            <person name="Hernandez A.G."/>
            <person name="Wright C.L."/>
            <person name="Bulone V."/>
            <person name="Tuskan G.A."/>
            <person name="Heath K."/>
            <person name="Zee F."/>
            <person name="Moore P.H."/>
            <person name="Sunkar R."/>
            <person name="Leebens-Mack J.H."/>
            <person name="Mockler T."/>
            <person name="Bennetzen J.L."/>
            <person name="Freeling M."/>
            <person name="Sankoff D."/>
            <person name="Paterson A.H."/>
            <person name="Zhu X."/>
            <person name="Yang X."/>
            <person name="Smith J.A."/>
            <person name="Cushman J.C."/>
            <person name="Paull R.E."/>
            <person name="Yu Q."/>
        </authorList>
    </citation>
    <scope>NUCLEOTIDE SEQUENCE [LARGE SCALE GENOMIC DNA]</scope>
    <source>
        <strain evidence="2">cv. F153</strain>
    </source>
</reference>
<dbReference type="Proteomes" id="UP000515123">
    <property type="component" value="Unplaced"/>
</dbReference>
<feature type="region of interest" description="Disordered" evidence="1">
    <location>
        <begin position="1"/>
        <end position="136"/>
    </location>
</feature>
<dbReference type="RefSeq" id="XP_020080066.1">
    <property type="nucleotide sequence ID" value="XM_020224477.1"/>
</dbReference>
<dbReference type="AlphaFoldDB" id="A0A6P5EA67"/>
<dbReference type="GeneID" id="109703762"/>
<feature type="compositionally biased region" description="Low complexity" evidence="1">
    <location>
        <begin position="95"/>
        <end position="109"/>
    </location>
</feature>
<name>A0A6P5EA67_ANACO</name>
<keyword evidence="2" id="KW-1185">Reference proteome</keyword>
<organism evidence="2 3">
    <name type="scientific">Ananas comosus</name>
    <name type="common">Pineapple</name>
    <name type="synonym">Ananas ananas</name>
    <dbReference type="NCBI Taxonomy" id="4615"/>
    <lineage>
        <taxon>Eukaryota</taxon>
        <taxon>Viridiplantae</taxon>
        <taxon>Streptophyta</taxon>
        <taxon>Embryophyta</taxon>
        <taxon>Tracheophyta</taxon>
        <taxon>Spermatophyta</taxon>
        <taxon>Magnoliopsida</taxon>
        <taxon>Liliopsida</taxon>
        <taxon>Poales</taxon>
        <taxon>Bromeliaceae</taxon>
        <taxon>Bromelioideae</taxon>
        <taxon>Ananas</taxon>
    </lineage>
</organism>